<keyword evidence="1" id="KW-1185">Reference proteome</keyword>
<dbReference type="WBParaSite" id="L893_g17414.t1">
    <property type="protein sequence ID" value="L893_g17414.t1"/>
    <property type="gene ID" value="L893_g17414"/>
</dbReference>
<name>A0A1I7YL38_9BILA</name>
<dbReference type="AlphaFoldDB" id="A0A1I7YL38"/>
<evidence type="ECO:0000313" key="2">
    <source>
        <dbReference type="WBParaSite" id="L893_g17414.t1"/>
    </source>
</evidence>
<protein>
    <submittedName>
        <fullName evidence="2">Uncharacterized protein</fullName>
    </submittedName>
</protein>
<sequence>MSGCLLILNMSMNHNKPLRYTKRKGRRAYNVGRARVKALGEAFGLKTSPSPSSTLFANACGFTFCTLACTISGPKHFERIRSRHSLLARFLRANVAKWAPCVLQPHSGWSSGYWNATRWLPSTSRSECHSST</sequence>
<organism evidence="1 2">
    <name type="scientific">Steinernema glaseri</name>
    <dbReference type="NCBI Taxonomy" id="37863"/>
    <lineage>
        <taxon>Eukaryota</taxon>
        <taxon>Metazoa</taxon>
        <taxon>Ecdysozoa</taxon>
        <taxon>Nematoda</taxon>
        <taxon>Chromadorea</taxon>
        <taxon>Rhabditida</taxon>
        <taxon>Tylenchina</taxon>
        <taxon>Panagrolaimomorpha</taxon>
        <taxon>Strongyloidoidea</taxon>
        <taxon>Steinernematidae</taxon>
        <taxon>Steinernema</taxon>
    </lineage>
</organism>
<dbReference type="Proteomes" id="UP000095287">
    <property type="component" value="Unplaced"/>
</dbReference>
<accession>A0A1I7YL38</accession>
<evidence type="ECO:0000313" key="1">
    <source>
        <dbReference type="Proteomes" id="UP000095287"/>
    </source>
</evidence>
<proteinExistence type="predicted"/>
<reference evidence="2" key="1">
    <citation type="submission" date="2016-11" db="UniProtKB">
        <authorList>
            <consortium name="WormBaseParasite"/>
        </authorList>
    </citation>
    <scope>IDENTIFICATION</scope>
</reference>